<protein>
    <submittedName>
        <fullName evidence="1">Uncharacterized protein</fullName>
    </submittedName>
</protein>
<accession>A0A5C5YC72</accession>
<dbReference type="EMBL" id="SJPK01000003">
    <property type="protein sequence ID" value="TWT73317.1"/>
    <property type="molecule type" value="Genomic_DNA"/>
</dbReference>
<dbReference type="Proteomes" id="UP000318053">
    <property type="component" value="Unassembled WGS sequence"/>
</dbReference>
<name>A0A5C5YC72_9BACT</name>
<evidence type="ECO:0000313" key="1">
    <source>
        <dbReference type="EMBL" id="TWT73317.1"/>
    </source>
</evidence>
<reference evidence="1 2" key="1">
    <citation type="submission" date="2019-02" db="EMBL/GenBank/DDBJ databases">
        <title>Deep-cultivation of Planctomycetes and their phenomic and genomic characterization uncovers novel biology.</title>
        <authorList>
            <person name="Wiegand S."/>
            <person name="Jogler M."/>
            <person name="Boedeker C."/>
            <person name="Pinto D."/>
            <person name="Vollmers J."/>
            <person name="Rivas-Marin E."/>
            <person name="Kohn T."/>
            <person name="Peeters S.H."/>
            <person name="Heuer A."/>
            <person name="Rast P."/>
            <person name="Oberbeckmann S."/>
            <person name="Bunk B."/>
            <person name="Jeske O."/>
            <person name="Meyerdierks A."/>
            <person name="Storesund J.E."/>
            <person name="Kallscheuer N."/>
            <person name="Luecker S."/>
            <person name="Lage O.M."/>
            <person name="Pohl T."/>
            <person name="Merkel B.J."/>
            <person name="Hornburger P."/>
            <person name="Mueller R.-W."/>
            <person name="Bruemmer F."/>
            <person name="Labrenz M."/>
            <person name="Spormann A.M."/>
            <person name="Op Den Camp H."/>
            <person name="Overmann J."/>
            <person name="Amann R."/>
            <person name="Jetten M.S.M."/>
            <person name="Mascher T."/>
            <person name="Medema M.H."/>
            <person name="Devos D.P."/>
            <person name="Kaster A.-K."/>
            <person name="Ovreas L."/>
            <person name="Rohde M."/>
            <person name="Galperin M.Y."/>
            <person name="Jogler C."/>
        </authorList>
    </citation>
    <scope>NUCLEOTIDE SEQUENCE [LARGE SCALE GENOMIC DNA]</scope>
    <source>
        <strain evidence="1 2">CA85</strain>
    </source>
</reference>
<dbReference type="PROSITE" id="PS51257">
    <property type="entry name" value="PROKAR_LIPOPROTEIN"/>
    <property type="match status" value="1"/>
</dbReference>
<sequence>MRAKRMPATRSIVLLSWTIILASVVGCGDQRETAVGVVQFSDGERVQSGSIEFRSVDRGTRYASRISKDGSFELADQDGTTFVPPDTYEIVVVQIVLTEDLAAEAHTHGQTVPRRYADYYTSDLRITTTESDTPPMVIVLEE</sequence>
<evidence type="ECO:0000313" key="2">
    <source>
        <dbReference type="Proteomes" id="UP000318053"/>
    </source>
</evidence>
<comment type="caution">
    <text evidence="1">The sequence shown here is derived from an EMBL/GenBank/DDBJ whole genome shotgun (WGS) entry which is preliminary data.</text>
</comment>
<proteinExistence type="predicted"/>
<gene>
    <name evidence="1" type="ORF">CA85_17860</name>
</gene>
<keyword evidence="2" id="KW-1185">Reference proteome</keyword>
<dbReference type="AlphaFoldDB" id="A0A5C5YC72"/>
<organism evidence="1 2">
    <name type="scientific">Allorhodopirellula solitaria</name>
    <dbReference type="NCBI Taxonomy" id="2527987"/>
    <lineage>
        <taxon>Bacteria</taxon>
        <taxon>Pseudomonadati</taxon>
        <taxon>Planctomycetota</taxon>
        <taxon>Planctomycetia</taxon>
        <taxon>Pirellulales</taxon>
        <taxon>Pirellulaceae</taxon>
        <taxon>Allorhodopirellula</taxon>
    </lineage>
</organism>